<dbReference type="EnsemblMetazoa" id="CapteT102108">
    <property type="protein sequence ID" value="CapteP102108"/>
    <property type="gene ID" value="CapteG102108"/>
</dbReference>
<gene>
    <name evidence="1" type="ORF">CAPTEDRAFT_102108</name>
</gene>
<organism evidence="1">
    <name type="scientific">Capitella teleta</name>
    <name type="common">Polychaete worm</name>
    <dbReference type="NCBI Taxonomy" id="283909"/>
    <lineage>
        <taxon>Eukaryota</taxon>
        <taxon>Metazoa</taxon>
        <taxon>Spiralia</taxon>
        <taxon>Lophotrochozoa</taxon>
        <taxon>Annelida</taxon>
        <taxon>Polychaeta</taxon>
        <taxon>Sedentaria</taxon>
        <taxon>Scolecida</taxon>
        <taxon>Capitellidae</taxon>
        <taxon>Capitella</taxon>
    </lineage>
</organism>
<reference evidence="2" key="3">
    <citation type="submission" date="2015-06" db="UniProtKB">
        <authorList>
            <consortium name="EnsemblMetazoa"/>
        </authorList>
    </citation>
    <scope>IDENTIFICATION</scope>
</reference>
<sequence length="68" mass="8157">MYVSTVISRFILFSNTFSLNFLHIAAHEDLRVALYKFLCRKRHRKHMRSNSTFVEALRRLGTLRLILF</sequence>
<keyword evidence="3" id="KW-1185">Reference proteome</keyword>
<evidence type="ECO:0000313" key="3">
    <source>
        <dbReference type="Proteomes" id="UP000014760"/>
    </source>
</evidence>
<reference evidence="3" key="1">
    <citation type="submission" date="2012-12" db="EMBL/GenBank/DDBJ databases">
        <authorList>
            <person name="Hellsten U."/>
            <person name="Grimwood J."/>
            <person name="Chapman J.A."/>
            <person name="Shapiro H."/>
            <person name="Aerts A."/>
            <person name="Otillar R.P."/>
            <person name="Terry A.Y."/>
            <person name="Boore J.L."/>
            <person name="Simakov O."/>
            <person name="Marletaz F."/>
            <person name="Cho S.-J."/>
            <person name="Edsinger-Gonzales E."/>
            <person name="Havlak P."/>
            <person name="Kuo D.-H."/>
            <person name="Larsson T."/>
            <person name="Lv J."/>
            <person name="Arendt D."/>
            <person name="Savage R."/>
            <person name="Osoegawa K."/>
            <person name="de Jong P."/>
            <person name="Lindberg D.R."/>
            <person name="Seaver E.C."/>
            <person name="Weisblat D.A."/>
            <person name="Putnam N.H."/>
            <person name="Grigoriev I.V."/>
            <person name="Rokhsar D.S."/>
        </authorList>
    </citation>
    <scope>NUCLEOTIDE SEQUENCE</scope>
    <source>
        <strain evidence="3">I ESC-2004</strain>
    </source>
</reference>
<protein>
    <submittedName>
        <fullName evidence="1 2">Uncharacterized protein</fullName>
    </submittedName>
</protein>
<dbReference type="EMBL" id="KB298361">
    <property type="protein sequence ID" value="ELU09277.1"/>
    <property type="molecule type" value="Genomic_DNA"/>
</dbReference>
<accession>R7UZ95</accession>
<dbReference type="AlphaFoldDB" id="R7UZ95"/>
<dbReference type="EMBL" id="AMQN01006430">
    <property type="status" value="NOT_ANNOTATED_CDS"/>
    <property type="molecule type" value="Genomic_DNA"/>
</dbReference>
<evidence type="ECO:0000313" key="2">
    <source>
        <dbReference type="EnsemblMetazoa" id="CapteP102108"/>
    </source>
</evidence>
<evidence type="ECO:0000313" key="1">
    <source>
        <dbReference type="EMBL" id="ELU09277.1"/>
    </source>
</evidence>
<dbReference type="HOGENOM" id="CLU_2796426_0_0_1"/>
<reference evidence="1 3" key="2">
    <citation type="journal article" date="2013" name="Nature">
        <title>Insights into bilaterian evolution from three spiralian genomes.</title>
        <authorList>
            <person name="Simakov O."/>
            <person name="Marletaz F."/>
            <person name="Cho S.J."/>
            <person name="Edsinger-Gonzales E."/>
            <person name="Havlak P."/>
            <person name="Hellsten U."/>
            <person name="Kuo D.H."/>
            <person name="Larsson T."/>
            <person name="Lv J."/>
            <person name="Arendt D."/>
            <person name="Savage R."/>
            <person name="Osoegawa K."/>
            <person name="de Jong P."/>
            <person name="Grimwood J."/>
            <person name="Chapman J.A."/>
            <person name="Shapiro H."/>
            <person name="Aerts A."/>
            <person name="Otillar R.P."/>
            <person name="Terry A.Y."/>
            <person name="Boore J.L."/>
            <person name="Grigoriev I.V."/>
            <person name="Lindberg D.R."/>
            <person name="Seaver E.C."/>
            <person name="Weisblat D.A."/>
            <person name="Putnam N.H."/>
            <person name="Rokhsar D.S."/>
        </authorList>
    </citation>
    <scope>NUCLEOTIDE SEQUENCE</scope>
    <source>
        <strain evidence="1 3">I ESC-2004</strain>
    </source>
</reference>
<dbReference type="Proteomes" id="UP000014760">
    <property type="component" value="Unassembled WGS sequence"/>
</dbReference>
<proteinExistence type="predicted"/>
<name>R7UZ95_CAPTE</name>